<dbReference type="OrthoDB" id="565118at2759"/>
<accession>A0A8J6B5Z0</accession>
<sequence length="126" mass="14245">MGVLTWRCADLSPLPRTSVLQIIPESMFTSLAKIIKLQTHDIIEVPTRLDKDKLRDYAQLGARYEVARLTHAISIFTEGILMMKTTLVGIIKVDPKQLLEDGIRKELVKRVALALHKGLIFNPRAK</sequence>
<dbReference type="GO" id="GO:0140285">
    <property type="term" value="P:endosome fission"/>
    <property type="evidence" value="ECO:0007669"/>
    <property type="project" value="TreeGrafter"/>
</dbReference>
<dbReference type="GO" id="GO:0071203">
    <property type="term" value="C:WASH complex"/>
    <property type="evidence" value="ECO:0007669"/>
    <property type="project" value="InterPro"/>
</dbReference>
<feature type="non-terminal residue" evidence="4">
    <location>
        <position position="126"/>
    </location>
</feature>
<reference evidence="4" key="1">
    <citation type="thesis" date="2020" institute="ProQuest LLC" country="789 East Eisenhower Parkway, Ann Arbor, MI, USA">
        <title>Comparative Genomics and Chromosome Evolution.</title>
        <authorList>
            <person name="Mudd A.B."/>
        </authorList>
    </citation>
    <scope>NUCLEOTIDE SEQUENCE</scope>
    <source>
        <strain evidence="4">HN-11 Male</strain>
        <tissue evidence="4">Kidney and liver</tissue>
    </source>
</reference>
<dbReference type="GO" id="GO:0005768">
    <property type="term" value="C:endosome"/>
    <property type="evidence" value="ECO:0007669"/>
    <property type="project" value="TreeGrafter"/>
</dbReference>
<keyword evidence="5" id="KW-1185">Reference proteome</keyword>
<gene>
    <name evidence="4" type="ORF">GDO78_017417</name>
</gene>
<dbReference type="PANTHER" id="PTHR15691">
    <property type="entry name" value="WASH COMPLEX SUBUNIT 5"/>
    <property type="match status" value="1"/>
</dbReference>
<organism evidence="4 5">
    <name type="scientific">Eleutherodactylus coqui</name>
    <name type="common">Puerto Rican coqui</name>
    <dbReference type="NCBI Taxonomy" id="57060"/>
    <lineage>
        <taxon>Eukaryota</taxon>
        <taxon>Metazoa</taxon>
        <taxon>Chordata</taxon>
        <taxon>Craniata</taxon>
        <taxon>Vertebrata</taxon>
        <taxon>Euteleostomi</taxon>
        <taxon>Amphibia</taxon>
        <taxon>Batrachia</taxon>
        <taxon>Anura</taxon>
        <taxon>Neobatrachia</taxon>
        <taxon>Hyloidea</taxon>
        <taxon>Eleutherodactylidae</taxon>
        <taxon>Eleutherodactylinae</taxon>
        <taxon>Eleutherodactylus</taxon>
        <taxon>Eleutherodactylus</taxon>
    </lineage>
</organism>
<dbReference type="EMBL" id="WNTK01024814">
    <property type="protein sequence ID" value="KAG9461281.1"/>
    <property type="molecule type" value="Genomic_DNA"/>
</dbReference>
<dbReference type="GO" id="GO:0030041">
    <property type="term" value="P:actin filament polymerization"/>
    <property type="evidence" value="ECO:0007669"/>
    <property type="project" value="TreeGrafter"/>
</dbReference>
<dbReference type="InterPro" id="IPR019393">
    <property type="entry name" value="WASH_strumpellin"/>
</dbReference>
<protein>
    <recommendedName>
        <fullName evidence="2">WASH complex subunit 5</fullName>
    </recommendedName>
    <alternativeName>
        <fullName evidence="3">WASH complex subunit strumpellin</fullName>
    </alternativeName>
</protein>
<proteinExistence type="inferred from homology"/>
<evidence type="ECO:0000313" key="5">
    <source>
        <dbReference type="Proteomes" id="UP000770717"/>
    </source>
</evidence>
<comment type="similarity">
    <text evidence="1">Belongs to the strumpellin family.</text>
</comment>
<evidence type="ECO:0000256" key="3">
    <source>
        <dbReference type="ARBA" id="ARBA00029945"/>
    </source>
</evidence>
<name>A0A8J6B5Z0_ELECQ</name>
<dbReference type="PANTHER" id="PTHR15691:SF6">
    <property type="entry name" value="WASH COMPLEX SUBUNIT 5"/>
    <property type="match status" value="1"/>
</dbReference>
<comment type="caution">
    <text evidence="4">The sequence shown here is derived from an EMBL/GenBank/DDBJ whole genome shotgun (WGS) entry which is preliminary data.</text>
</comment>
<dbReference type="GO" id="GO:0007032">
    <property type="term" value="P:endosome organization"/>
    <property type="evidence" value="ECO:0007669"/>
    <property type="project" value="TreeGrafter"/>
</dbReference>
<evidence type="ECO:0000256" key="1">
    <source>
        <dbReference type="ARBA" id="ARBA00006224"/>
    </source>
</evidence>
<dbReference type="AlphaFoldDB" id="A0A8J6B5Z0"/>
<evidence type="ECO:0000256" key="2">
    <source>
        <dbReference type="ARBA" id="ARBA00013581"/>
    </source>
</evidence>
<evidence type="ECO:0000313" key="4">
    <source>
        <dbReference type="EMBL" id="KAG9461281.1"/>
    </source>
</evidence>
<dbReference type="Proteomes" id="UP000770717">
    <property type="component" value="Unassembled WGS sequence"/>
</dbReference>
<dbReference type="Pfam" id="PF10266">
    <property type="entry name" value="Strumpellin"/>
    <property type="match status" value="1"/>
</dbReference>
<dbReference type="GO" id="GO:0051125">
    <property type="term" value="P:regulation of actin nucleation"/>
    <property type="evidence" value="ECO:0007669"/>
    <property type="project" value="TreeGrafter"/>
</dbReference>